<sequence length="131" mass="15581">MQSYQKTITVQEDDLDELDHVNNVRYVQWMQDISKEHWMNAASEEMRSGIIWVVMTHHITYKSAAVLNDVIEMRTYIEKSRGAVCIRIVEMHNKKTNELLLRSSTEWCLLNAETYRPTRISDEIKEFFTRP</sequence>
<dbReference type="InterPro" id="IPR002864">
    <property type="entry name" value="Acyl-ACP_thioesterase_NHD"/>
</dbReference>
<dbReference type="GO" id="GO:0000036">
    <property type="term" value="F:acyl carrier activity"/>
    <property type="evidence" value="ECO:0007669"/>
    <property type="project" value="TreeGrafter"/>
</dbReference>
<dbReference type="EMBL" id="RCNR01000007">
    <property type="protein sequence ID" value="MUH35269.1"/>
    <property type="molecule type" value="Genomic_DNA"/>
</dbReference>
<organism evidence="4 5">
    <name type="scientific">Zobellia amurskyensis</name>
    <dbReference type="NCBI Taxonomy" id="248905"/>
    <lineage>
        <taxon>Bacteria</taxon>
        <taxon>Pseudomonadati</taxon>
        <taxon>Bacteroidota</taxon>
        <taxon>Flavobacteriia</taxon>
        <taxon>Flavobacteriales</taxon>
        <taxon>Flavobacteriaceae</taxon>
        <taxon>Zobellia</taxon>
    </lineage>
</organism>
<keyword evidence="5" id="KW-1185">Reference proteome</keyword>
<dbReference type="CDD" id="cd00586">
    <property type="entry name" value="4HBT"/>
    <property type="match status" value="1"/>
</dbReference>
<dbReference type="PANTHER" id="PTHR31727">
    <property type="entry name" value="OLEOYL-ACYL CARRIER PROTEIN THIOESTERASE 1, CHLOROPLASTIC"/>
    <property type="match status" value="1"/>
</dbReference>
<evidence type="ECO:0000256" key="2">
    <source>
        <dbReference type="ARBA" id="ARBA00022946"/>
    </source>
</evidence>
<proteinExistence type="inferred from homology"/>
<gene>
    <name evidence="4" type="ORF">D9O36_05410</name>
</gene>
<dbReference type="SUPFAM" id="SSF54637">
    <property type="entry name" value="Thioesterase/thiol ester dehydrase-isomerase"/>
    <property type="match status" value="1"/>
</dbReference>
<feature type="domain" description="Acyl-ACP thioesterase N-terminal hotdog" evidence="3">
    <location>
        <begin position="3"/>
        <end position="126"/>
    </location>
</feature>
<accession>A0A7X3D0M6</accession>
<dbReference type="PANTHER" id="PTHR31727:SF6">
    <property type="entry name" value="OLEOYL-ACYL CARRIER PROTEIN THIOESTERASE 1, CHLOROPLASTIC"/>
    <property type="match status" value="1"/>
</dbReference>
<dbReference type="InterPro" id="IPR029069">
    <property type="entry name" value="HotDog_dom_sf"/>
</dbReference>
<dbReference type="Pfam" id="PF01643">
    <property type="entry name" value="Acyl-ACP_TE"/>
    <property type="match status" value="1"/>
</dbReference>
<evidence type="ECO:0000313" key="5">
    <source>
        <dbReference type="Proteomes" id="UP000540519"/>
    </source>
</evidence>
<dbReference type="RefSeq" id="WP_155599135.1">
    <property type="nucleotide sequence ID" value="NZ_RCNR01000007.1"/>
</dbReference>
<dbReference type="InterPro" id="IPR045023">
    <property type="entry name" value="FATA/B"/>
</dbReference>
<dbReference type="GO" id="GO:0016297">
    <property type="term" value="F:fatty acyl-[ACP] hydrolase activity"/>
    <property type="evidence" value="ECO:0007669"/>
    <property type="project" value="InterPro"/>
</dbReference>
<evidence type="ECO:0000256" key="1">
    <source>
        <dbReference type="ARBA" id="ARBA00006500"/>
    </source>
</evidence>
<comment type="caution">
    <text evidence="4">The sequence shown here is derived from an EMBL/GenBank/DDBJ whole genome shotgun (WGS) entry which is preliminary data.</text>
</comment>
<dbReference type="Proteomes" id="UP000540519">
    <property type="component" value="Unassembled WGS sequence"/>
</dbReference>
<dbReference type="Gene3D" id="3.10.129.10">
    <property type="entry name" value="Hotdog Thioesterase"/>
    <property type="match status" value="1"/>
</dbReference>
<evidence type="ECO:0000313" key="4">
    <source>
        <dbReference type="EMBL" id="MUH35269.1"/>
    </source>
</evidence>
<reference evidence="4 5" key="1">
    <citation type="journal article" date="2019" name="Mar. Drugs">
        <title>Comparative Genomics and CAZyme Genome Repertoires of Marine Zobellia amurskyensis KMM 3526(T) and Zobellia laminariae KMM 3676(T).</title>
        <authorList>
            <person name="Chernysheva N."/>
            <person name="Bystritskaya E."/>
            <person name="Stenkova A."/>
            <person name="Golovkin I."/>
            <person name="Nedashkovskaya O."/>
            <person name="Isaeva M."/>
        </authorList>
    </citation>
    <scope>NUCLEOTIDE SEQUENCE [LARGE SCALE GENOMIC DNA]</scope>
    <source>
        <strain evidence="4 5">KMM 3526</strain>
    </source>
</reference>
<dbReference type="AlphaFoldDB" id="A0A7X3D0M6"/>
<evidence type="ECO:0000259" key="3">
    <source>
        <dbReference type="Pfam" id="PF01643"/>
    </source>
</evidence>
<name>A0A7X3D0M6_9FLAO</name>
<keyword evidence="2" id="KW-0809">Transit peptide</keyword>
<comment type="similarity">
    <text evidence="1">Belongs to the acyl-ACP thioesterase family.</text>
</comment>
<dbReference type="OrthoDB" id="9801517at2"/>
<protein>
    <submittedName>
        <fullName evidence="4">Acyl-CoA thioesterase</fullName>
    </submittedName>
</protein>